<dbReference type="GO" id="GO:0016746">
    <property type="term" value="F:acyltransferase activity"/>
    <property type="evidence" value="ECO:0007669"/>
    <property type="project" value="UniProtKB-KW"/>
</dbReference>
<dbReference type="InterPro" id="IPR000182">
    <property type="entry name" value="GNAT_dom"/>
</dbReference>
<evidence type="ECO:0000256" key="1">
    <source>
        <dbReference type="ARBA" id="ARBA00022679"/>
    </source>
</evidence>
<protein>
    <submittedName>
        <fullName evidence="4">GNAT family N-acetyltransferase</fullName>
        <ecNumber evidence="4">2.3.1.-</ecNumber>
    </submittedName>
</protein>
<evidence type="ECO:0000259" key="3">
    <source>
        <dbReference type="PROSITE" id="PS51186"/>
    </source>
</evidence>
<evidence type="ECO:0000313" key="5">
    <source>
        <dbReference type="Proteomes" id="UP000830343"/>
    </source>
</evidence>
<feature type="domain" description="N-acetyltransferase" evidence="3">
    <location>
        <begin position="1"/>
        <end position="165"/>
    </location>
</feature>
<keyword evidence="2 4" id="KW-0012">Acyltransferase</keyword>
<reference evidence="4" key="1">
    <citation type="submission" date="2022-03" db="EMBL/GenBank/DDBJ databases">
        <authorList>
            <person name="Vrbovska V."/>
            <person name="Kovarovic V."/>
            <person name="Botka T."/>
            <person name="Pantucek R."/>
        </authorList>
    </citation>
    <scope>NUCLEOTIDE SEQUENCE</scope>
    <source>
        <strain evidence="4">CCM 2609</strain>
    </source>
</reference>
<evidence type="ECO:0000256" key="2">
    <source>
        <dbReference type="ARBA" id="ARBA00023315"/>
    </source>
</evidence>
<dbReference type="SUPFAM" id="SSF55729">
    <property type="entry name" value="Acyl-CoA N-acyltransferases (Nat)"/>
    <property type="match status" value="1"/>
</dbReference>
<dbReference type="InterPro" id="IPR016181">
    <property type="entry name" value="Acyl_CoA_acyltransferase"/>
</dbReference>
<dbReference type="CDD" id="cd04301">
    <property type="entry name" value="NAT_SF"/>
    <property type="match status" value="1"/>
</dbReference>
<dbReference type="EC" id="2.3.1.-" evidence="4"/>
<name>A0ABY3ZVG8_9STAP</name>
<gene>
    <name evidence="4" type="ORF">MRZ06_01495</name>
</gene>
<dbReference type="Proteomes" id="UP000830343">
    <property type="component" value="Chromosome"/>
</dbReference>
<dbReference type="PANTHER" id="PTHR10545:SF29">
    <property type="entry name" value="GH14572P-RELATED"/>
    <property type="match status" value="1"/>
</dbReference>
<keyword evidence="5" id="KW-1185">Reference proteome</keyword>
<proteinExistence type="predicted"/>
<dbReference type="Gene3D" id="3.40.630.30">
    <property type="match status" value="1"/>
</dbReference>
<dbReference type="PANTHER" id="PTHR10545">
    <property type="entry name" value="DIAMINE N-ACETYLTRANSFERASE"/>
    <property type="match status" value="1"/>
</dbReference>
<keyword evidence="1 4" id="KW-0808">Transferase</keyword>
<dbReference type="PROSITE" id="PS51186">
    <property type="entry name" value="GNAT"/>
    <property type="match status" value="1"/>
</dbReference>
<accession>A0ABY3ZVG8</accession>
<organism evidence="4 5">
    <name type="scientific">Macrococcus armenti</name>
    <dbReference type="NCBI Taxonomy" id="2875764"/>
    <lineage>
        <taxon>Bacteria</taxon>
        <taxon>Bacillati</taxon>
        <taxon>Bacillota</taxon>
        <taxon>Bacilli</taxon>
        <taxon>Bacillales</taxon>
        <taxon>Staphylococcaceae</taxon>
        <taxon>Macrococcus</taxon>
    </lineage>
</organism>
<reference evidence="4" key="2">
    <citation type="submission" date="2022-04" db="EMBL/GenBank/DDBJ databases">
        <title>Antimicrobial genetic elements in methicillin-resistant Macrococcus armenti.</title>
        <authorList>
            <person name="Keller J.E."/>
            <person name="Schwendener S."/>
            <person name="Pantucek R."/>
            <person name="Perreten V."/>
        </authorList>
    </citation>
    <scope>NUCLEOTIDE SEQUENCE</scope>
    <source>
        <strain evidence="4">CCM 2609</strain>
    </source>
</reference>
<dbReference type="Pfam" id="PF00583">
    <property type="entry name" value="Acetyltransf_1"/>
    <property type="match status" value="1"/>
</dbReference>
<sequence>MRIRRAKAKDIAGIAKVHLECWNSTYSNIICKEYLKSITLEKRVNLWRQNFELGNYILVAENESNQVVGFVDTDYKNLFSANDTKVTSIYILEDYQGFGLGKQLLREILIHLHKLGYTKVYVEVLTENKSKNFYQHFGATKVVEKEITIGRQKISETIYVWHDLSNSIERLSK</sequence>
<dbReference type="InterPro" id="IPR051016">
    <property type="entry name" value="Diverse_Substrate_AcTransf"/>
</dbReference>
<dbReference type="RefSeq" id="WP_243366043.1">
    <property type="nucleotide sequence ID" value="NZ_CP094348.1"/>
</dbReference>
<evidence type="ECO:0000313" key="4">
    <source>
        <dbReference type="EMBL" id="UOB20787.1"/>
    </source>
</evidence>
<dbReference type="EMBL" id="CP094348">
    <property type="protein sequence ID" value="UOB20787.1"/>
    <property type="molecule type" value="Genomic_DNA"/>
</dbReference>